<dbReference type="InterPro" id="IPR036390">
    <property type="entry name" value="WH_DNA-bd_sf"/>
</dbReference>
<accession>A0ABT1JJD1</accession>
<dbReference type="InterPro" id="IPR050679">
    <property type="entry name" value="Bact_HTH_transcr_reg"/>
</dbReference>
<comment type="caution">
    <text evidence="6">The sequence shown here is derived from an EMBL/GenBank/DDBJ whole genome shotgun (WGS) entry which is preliminary data.</text>
</comment>
<name>A0ABT1JJD1_ACTCY</name>
<reference evidence="6 7" key="2">
    <citation type="submission" date="2022-06" db="EMBL/GenBank/DDBJ databases">
        <title>Genomic Encyclopedia of Type Strains, Phase I: the one thousand microbial genomes (KMG-I) project.</title>
        <authorList>
            <person name="Kyrpides N."/>
        </authorList>
    </citation>
    <scope>NUCLEOTIDE SEQUENCE [LARGE SCALE GENOMIC DNA]</scope>
    <source>
        <strain evidence="6 7">DSM 43889</strain>
    </source>
</reference>
<dbReference type="SUPFAM" id="SSF64288">
    <property type="entry name" value="Chorismate lyase-like"/>
    <property type="match status" value="1"/>
</dbReference>
<feature type="domain" description="HTH gntR-type" evidence="5">
    <location>
        <begin position="46"/>
        <end position="112"/>
    </location>
</feature>
<dbReference type="PRINTS" id="PR00035">
    <property type="entry name" value="HTHGNTR"/>
</dbReference>
<dbReference type="InterPro" id="IPR036388">
    <property type="entry name" value="WH-like_DNA-bd_sf"/>
</dbReference>
<dbReference type="InterPro" id="IPR000524">
    <property type="entry name" value="Tscrpt_reg_HTH_GntR"/>
</dbReference>
<evidence type="ECO:0000256" key="1">
    <source>
        <dbReference type="ARBA" id="ARBA00023015"/>
    </source>
</evidence>
<dbReference type="InterPro" id="IPR028978">
    <property type="entry name" value="Chorismate_lyase_/UTRA_dom_sf"/>
</dbReference>
<dbReference type="SMART" id="SM00866">
    <property type="entry name" value="UTRA"/>
    <property type="match status" value="1"/>
</dbReference>
<sequence>MTTWEPRERLGILESTGRPDVTEEEAMLDATPPCGESGSRTGHTREPKYWGLKRHLLELLRSMPAGTPIPTERSLATEFGLSRTTVRQALADLTVEGRLLRIQGKGTFAAEPKVAQRLQLSSYTEDMLAQGMRPQSRLLAAEEHPAETELARLLDVRPGAKLLRLKRLRLADGEPMAIETTHLPLGRFRGLRRCLSEGDSLYQVLRNRFDVRFGHATETIETALAAPEEAELLGADVGLPMLLLCRHSFDAEGHPVEWVRSLYRGDRYKFVTTINPPDGAGGLAPGNRDDTPVSPSGRYHHPPTGG</sequence>
<evidence type="ECO:0000313" key="6">
    <source>
        <dbReference type="EMBL" id="MCP2332598.1"/>
    </source>
</evidence>
<dbReference type="Pfam" id="PF07702">
    <property type="entry name" value="UTRA"/>
    <property type="match status" value="1"/>
</dbReference>
<dbReference type="Gene3D" id="1.10.10.10">
    <property type="entry name" value="Winged helix-like DNA-binding domain superfamily/Winged helix DNA-binding domain"/>
    <property type="match status" value="1"/>
</dbReference>
<feature type="region of interest" description="Disordered" evidence="4">
    <location>
        <begin position="276"/>
        <end position="306"/>
    </location>
</feature>
<evidence type="ECO:0000256" key="4">
    <source>
        <dbReference type="SAM" id="MobiDB-lite"/>
    </source>
</evidence>
<gene>
    <name evidence="6" type="ORF">G443_002868</name>
</gene>
<evidence type="ECO:0000259" key="5">
    <source>
        <dbReference type="PROSITE" id="PS50949"/>
    </source>
</evidence>
<evidence type="ECO:0000313" key="7">
    <source>
        <dbReference type="Proteomes" id="UP000791080"/>
    </source>
</evidence>
<dbReference type="InterPro" id="IPR011663">
    <property type="entry name" value="UTRA"/>
</dbReference>
<reference evidence="6 7" key="1">
    <citation type="submission" date="2013-07" db="EMBL/GenBank/DDBJ databases">
        <authorList>
            <consortium name="DOE Joint Genome Institute"/>
            <person name="Reeve W."/>
            <person name="Huntemann M."/>
            <person name="Han J."/>
            <person name="Chen A."/>
            <person name="Kyrpides N."/>
            <person name="Mavromatis K."/>
            <person name="Markowitz V."/>
            <person name="Palaniappan K."/>
            <person name="Ivanova N."/>
            <person name="Schaumberg A."/>
            <person name="Pati A."/>
            <person name="Liolios K."/>
            <person name="Nordberg H.P."/>
            <person name="Cantor M.N."/>
            <person name="Hua S.X."/>
            <person name="Woyke T."/>
        </authorList>
    </citation>
    <scope>NUCLEOTIDE SEQUENCE [LARGE SCALE GENOMIC DNA]</scope>
    <source>
        <strain evidence="6 7">DSM 43889</strain>
    </source>
</reference>
<organism evidence="6 7">
    <name type="scientific">Actinoalloteichus caeruleus DSM 43889</name>
    <dbReference type="NCBI Taxonomy" id="1120930"/>
    <lineage>
        <taxon>Bacteria</taxon>
        <taxon>Bacillati</taxon>
        <taxon>Actinomycetota</taxon>
        <taxon>Actinomycetes</taxon>
        <taxon>Pseudonocardiales</taxon>
        <taxon>Pseudonocardiaceae</taxon>
        <taxon>Actinoalloteichus</taxon>
        <taxon>Actinoalloteichus cyanogriseus</taxon>
    </lineage>
</organism>
<keyword evidence="2" id="KW-0238">DNA-binding</keyword>
<protein>
    <submittedName>
        <fullName evidence="6">Transcriptional regulator, GntR family</fullName>
    </submittedName>
</protein>
<dbReference type="PROSITE" id="PS50949">
    <property type="entry name" value="HTH_GNTR"/>
    <property type="match status" value="1"/>
</dbReference>
<evidence type="ECO:0000256" key="2">
    <source>
        <dbReference type="ARBA" id="ARBA00023125"/>
    </source>
</evidence>
<feature type="region of interest" description="Disordered" evidence="4">
    <location>
        <begin position="15"/>
        <end position="46"/>
    </location>
</feature>
<keyword evidence="1" id="KW-0805">Transcription regulation</keyword>
<proteinExistence type="predicted"/>
<dbReference type="Proteomes" id="UP000791080">
    <property type="component" value="Unassembled WGS sequence"/>
</dbReference>
<dbReference type="PANTHER" id="PTHR44846">
    <property type="entry name" value="MANNOSYL-D-GLYCERATE TRANSPORT/METABOLISM SYSTEM REPRESSOR MNGR-RELATED"/>
    <property type="match status" value="1"/>
</dbReference>
<keyword evidence="3" id="KW-0804">Transcription</keyword>
<keyword evidence="7" id="KW-1185">Reference proteome</keyword>
<dbReference type="EMBL" id="AUBJ02000001">
    <property type="protein sequence ID" value="MCP2332598.1"/>
    <property type="molecule type" value="Genomic_DNA"/>
</dbReference>
<dbReference type="SUPFAM" id="SSF46785">
    <property type="entry name" value="Winged helix' DNA-binding domain"/>
    <property type="match status" value="1"/>
</dbReference>
<dbReference type="PANTHER" id="PTHR44846:SF1">
    <property type="entry name" value="MANNOSYL-D-GLYCERATE TRANSPORT_METABOLISM SYSTEM REPRESSOR MNGR-RELATED"/>
    <property type="match status" value="1"/>
</dbReference>
<dbReference type="Pfam" id="PF00392">
    <property type="entry name" value="GntR"/>
    <property type="match status" value="1"/>
</dbReference>
<dbReference type="CDD" id="cd07377">
    <property type="entry name" value="WHTH_GntR"/>
    <property type="match status" value="1"/>
</dbReference>
<dbReference type="Gene3D" id="3.40.1410.10">
    <property type="entry name" value="Chorismate lyase-like"/>
    <property type="match status" value="1"/>
</dbReference>
<dbReference type="SMART" id="SM00345">
    <property type="entry name" value="HTH_GNTR"/>
    <property type="match status" value="1"/>
</dbReference>
<evidence type="ECO:0000256" key="3">
    <source>
        <dbReference type="ARBA" id="ARBA00023163"/>
    </source>
</evidence>